<accession>A0A0D8IXZ5</accession>
<dbReference type="EMBL" id="VUNJ01000006">
    <property type="protein sequence ID" value="MST91808.1"/>
    <property type="molecule type" value="Genomic_DNA"/>
</dbReference>
<dbReference type="EMBL" id="JXXK01000045">
    <property type="protein sequence ID" value="KJF38393.1"/>
    <property type="molecule type" value="Genomic_DNA"/>
</dbReference>
<evidence type="ECO:0000313" key="7">
    <source>
        <dbReference type="Proteomes" id="UP000032483"/>
    </source>
</evidence>
<reference evidence="5" key="1">
    <citation type="submission" date="2015-02" db="EMBL/GenBank/DDBJ databases">
        <title>A novel member of the family Ruminococcaceae isolated from human feces.</title>
        <authorList>
            <person name="Shkoporov A.N."/>
            <person name="Chaplin A.V."/>
            <person name="Motuzova O.V."/>
            <person name="Kafarskaia L.I."/>
            <person name="Khokhlova E.V."/>
            <person name="Efimov B.A."/>
        </authorList>
    </citation>
    <scope>NUCLEOTIDE SEQUENCE [LARGE SCALE GENOMIC DNA]</scope>
    <source>
        <strain evidence="5">585-1</strain>
    </source>
</reference>
<keyword evidence="3" id="KW-0238">DNA-binding</keyword>
<evidence type="ECO:0000313" key="8">
    <source>
        <dbReference type="Proteomes" id="UP000431913"/>
    </source>
</evidence>
<sequence length="130" mass="14829">MPKKPLERLPEAELDVMLALWTHTQPVRTARLLEDLADKAWSLSTLKVLLGRLADKSFVEVTREGRFTLYRARVREEDYRRMETNGLLRRYYKNSVAGMVAALVQDEALTGSELAELKELLRKAGEPGAE</sequence>
<organism evidence="5 7">
    <name type="scientific">Ruthenibacterium lactatiformans</name>
    <dbReference type="NCBI Taxonomy" id="1550024"/>
    <lineage>
        <taxon>Bacteria</taxon>
        <taxon>Bacillati</taxon>
        <taxon>Bacillota</taxon>
        <taxon>Clostridia</taxon>
        <taxon>Eubacteriales</taxon>
        <taxon>Oscillospiraceae</taxon>
        <taxon>Ruthenibacterium</taxon>
    </lineage>
</organism>
<dbReference type="Proteomes" id="UP000431913">
    <property type="component" value="Unassembled WGS sequence"/>
</dbReference>
<dbReference type="SUPFAM" id="SSF46785">
    <property type="entry name" value="Winged helix' DNA-binding domain"/>
    <property type="match status" value="1"/>
</dbReference>
<keyword evidence="2" id="KW-0805">Transcription regulation</keyword>
<dbReference type="InterPro" id="IPR005650">
    <property type="entry name" value="BlaI_family"/>
</dbReference>
<proteinExistence type="inferred from homology"/>
<dbReference type="RefSeq" id="WP_050006589.1">
    <property type="nucleotide sequence ID" value="NZ_DAWBJP010000067.1"/>
</dbReference>
<evidence type="ECO:0000256" key="2">
    <source>
        <dbReference type="ARBA" id="ARBA00023015"/>
    </source>
</evidence>
<comment type="caution">
    <text evidence="5">The sequence shown here is derived from an EMBL/GenBank/DDBJ whole genome shotgun (WGS) entry which is preliminary data.</text>
</comment>
<evidence type="ECO:0000256" key="1">
    <source>
        <dbReference type="ARBA" id="ARBA00011046"/>
    </source>
</evidence>
<evidence type="ECO:0000256" key="4">
    <source>
        <dbReference type="ARBA" id="ARBA00023163"/>
    </source>
</evidence>
<protein>
    <submittedName>
        <fullName evidence="6">BlaI/MecI/CopY family transcriptional regulator</fullName>
    </submittedName>
</protein>
<dbReference type="PIRSF" id="PIRSF019455">
    <property type="entry name" value="CopR_AtkY"/>
    <property type="match status" value="1"/>
</dbReference>
<keyword evidence="4" id="KW-0804">Transcription</keyword>
<dbReference type="GeneID" id="42858483"/>
<dbReference type="Pfam" id="PF03965">
    <property type="entry name" value="Penicillinase_R"/>
    <property type="match status" value="1"/>
</dbReference>
<keyword evidence="7" id="KW-1185">Reference proteome</keyword>
<reference evidence="6 8" key="2">
    <citation type="submission" date="2019-08" db="EMBL/GenBank/DDBJ databases">
        <title>In-depth cultivation of the pig gut microbiome towards novel bacterial diversity and tailored functional studies.</title>
        <authorList>
            <person name="Wylensek D."/>
            <person name="Hitch T.C.A."/>
            <person name="Clavel T."/>
        </authorList>
    </citation>
    <scope>NUCLEOTIDE SEQUENCE [LARGE SCALE GENOMIC DNA]</scope>
    <source>
        <strain evidence="6 8">WCA3-601-WT-6J</strain>
    </source>
</reference>
<dbReference type="GO" id="GO:0003677">
    <property type="term" value="F:DNA binding"/>
    <property type="evidence" value="ECO:0007669"/>
    <property type="project" value="UniProtKB-KW"/>
</dbReference>
<name>A0A0D8IXZ5_9FIRM</name>
<evidence type="ECO:0000313" key="5">
    <source>
        <dbReference type="EMBL" id="KJF38393.1"/>
    </source>
</evidence>
<evidence type="ECO:0000256" key="3">
    <source>
        <dbReference type="ARBA" id="ARBA00023125"/>
    </source>
</evidence>
<dbReference type="GO" id="GO:0045892">
    <property type="term" value="P:negative regulation of DNA-templated transcription"/>
    <property type="evidence" value="ECO:0007669"/>
    <property type="project" value="InterPro"/>
</dbReference>
<dbReference type="InterPro" id="IPR036390">
    <property type="entry name" value="WH_DNA-bd_sf"/>
</dbReference>
<dbReference type="InterPro" id="IPR036388">
    <property type="entry name" value="WH-like_DNA-bd_sf"/>
</dbReference>
<evidence type="ECO:0000313" key="6">
    <source>
        <dbReference type="EMBL" id="MST91808.1"/>
    </source>
</evidence>
<dbReference type="Gene3D" id="1.10.10.10">
    <property type="entry name" value="Winged helix-like DNA-binding domain superfamily/Winged helix DNA-binding domain"/>
    <property type="match status" value="1"/>
</dbReference>
<dbReference type="Proteomes" id="UP000032483">
    <property type="component" value="Unassembled WGS sequence"/>
</dbReference>
<gene>
    <name evidence="6" type="ORF">FYJ76_07590</name>
    <name evidence="5" type="ORF">TQ39_18270</name>
</gene>
<dbReference type="AlphaFoldDB" id="A0A0D8IXZ5"/>
<comment type="similarity">
    <text evidence="1">Belongs to the BlaI transcriptional regulatory family.</text>
</comment>
<dbReference type="Gene3D" id="1.10.4040.10">
    <property type="entry name" value="Penicillinase repressor domain"/>
    <property type="match status" value="1"/>
</dbReference>